<dbReference type="PROSITE" id="PS51449">
    <property type="entry name" value="MTTASE_N"/>
    <property type="match status" value="1"/>
</dbReference>
<feature type="domain" description="MTTase N-terminal" evidence="1">
    <location>
        <begin position="25"/>
        <end position="108"/>
    </location>
</feature>
<dbReference type="EMBL" id="BDDM01000384">
    <property type="protein sequence ID" value="GAT78998.1"/>
    <property type="molecule type" value="Genomic_DNA"/>
</dbReference>
<evidence type="ECO:0000259" key="1">
    <source>
        <dbReference type="PROSITE" id="PS51449"/>
    </source>
</evidence>
<dbReference type="PANTHER" id="PTHR43020:SF2">
    <property type="entry name" value="MITOCHONDRIAL TRNA METHYLTHIOTRANSFERASE CDK5RAP1"/>
    <property type="match status" value="1"/>
</dbReference>
<dbReference type="PANTHER" id="PTHR43020">
    <property type="entry name" value="CDK5 REGULATORY SUBUNIT-ASSOCIATED PROTEIN 1"/>
    <property type="match status" value="1"/>
</dbReference>
<evidence type="ECO:0000313" key="3">
    <source>
        <dbReference type="Proteomes" id="UP000092731"/>
    </source>
</evidence>
<proteinExistence type="predicted"/>
<comment type="caution">
    <text evidence="2">The sequence shown here is derived from an EMBL/GenBank/DDBJ whole genome shotgun (WGS) entry which is preliminary data.</text>
</comment>
<dbReference type="GO" id="GO:0051539">
    <property type="term" value="F:4 iron, 4 sulfur cluster binding"/>
    <property type="evidence" value="ECO:0007669"/>
    <property type="project" value="UniProtKB-KW"/>
</dbReference>
<dbReference type="Pfam" id="PF00919">
    <property type="entry name" value="UPF0004"/>
    <property type="match status" value="1"/>
</dbReference>
<dbReference type="GO" id="GO:0035597">
    <property type="term" value="F:tRNA-2-methylthio-N(6)-dimethylallyladenosine(37) synthase activity"/>
    <property type="evidence" value="ECO:0007669"/>
    <property type="project" value="TreeGrafter"/>
</dbReference>
<name>A0A170TNE4_EHRRU</name>
<gene>
    <name evidence="2" type="ORF">EHRUM3_12320</name>
</gene>
<dbReference type="Gene3D" id="3.40.50.12160">
    <property type="entry name" value="Methylthiotransferase, N-terminal domain"/>
    <property type="match status" value="1"/>
</dbReference>
<feature type="non-terminal residue" evidence="2">
    <location>
        <position position="108"/>
    </location>
</feature>
<dbReference type="AlphaFoldDB" id="A0A170TNE4"/>
<dbReference type="GO" id="GO:0005829">
    <property type="term" value="C:cytosol"/>
    <property type="evidence" value="ECO:0007669"/>
    <property type="project" value="TreeGrafter"/>
</dbReference>
<accession>A0A170TNE4</accession>
<dbReference type="InterPro" id="IPR038135">
    <property type="entry name" value="Methylthiotransferase_N_sf"/>
</dbReference>
<protein>
    <submittedName>
        <fullName evidence="2">(Dimethylallyl)adenosine tRNA methylthiotransferase</fullName>
    </submittedName>
</protein>
<sequence length="108" mass="11944">MVKFLVSCIFLILPNSEYNFSAAFSLIIENIIKPLGFSIVNEPSEADIVILNTCHIREKAAEKLYSELGRIRKIQETKNLTIVVAGCVAQAEGTEIFTRAPFVDIVVG</sequence>
<organism evidence="2 3">
    <name type="scientific">Ehrlichia ruminantium</name>
    <name type="common">heartwater rickettsia</name>
    <name type="synonym">Cowdria ruminantium</name>
    <dbReference type="NCBI Taxonomy" id="779"/>
    <lineage>
        <taxon>Bacteria</taxon>
        <taxon>Pseudomonadati</taxon>
        <taxon>Pseudomonadota</taxon>
        <taxon>Alphaproteobacteria</taxon>
        <taxon>Rickettsiales</taxon>
        <taxon>Anaplasmataceae</taxon>
        <taxon>Ehrlichia</taxon>
    </lineage>
</organism>
<dbReference type="InterPro" id="IPR013848">
    <property type="entry name" value="Methylthiotransferase_N"/>
</dbReference>
<dbReference type="GO" id="GO:0046872">
    <property type="term" value="F:metal ion binding"/>
    <property type="evidence" value="ECO:0007669"/>
    <property type="project" value="UniProtKB-KW"/>
</dbReference>
<dbReference type="Proteomes" id="UP000092731">
    <property type="component" value="Unassembled WGS sequence"/>
</dbReference>
<reference evidence="3" key="1">
    <citation type="submission" date="2016-05" db="EMBL/GenBank/DDBJ databases">
        <title>Draft genome sequences of four strains of Ehrlichia ruminantium, a tick-borne pathogen of ruminants, isolated from Zimbabwe, The Gambia and Ghana.</title>
        <authorList>
            <person name="Nakao R."/>
            <person name="Jongejan F."/>
            <person name="Sugimoto C."/>
        </authorList>
    </citation>
    <scope>NUCLEOTIDE SEQUENCE [LARGE SCALE GENOMIC DNA]</scope>
    <source>
        <strain evidence="3">Pokoase 417</strain>
    </source>
</reference>
<evidence type="ECO:0000313" key="2">
    <source>
        <dbReference type="EMBL" id="GAT78998.1"/>
    </source>
</evidence>
<keyword evidence="2" id="KW-0808">Transferase</keyword>